<evidence type="ECO:0000256" key="1">
    <source>
        <dbReference type="ARBA" id="ARBA00001970"/>
    </source>
</evidence>
<keyword evidence="6" id="KW-0408">Iron</keyword>
<keyword evidence="3" id="KW-0349">Heme</keyword>
<dbReference type="SUPFAM" id="SSF47571">
    <property type="entry name" value="Cloroperoxidase"/>
    <property type="match status" value="1"/>
</dbReference>
<dbReference type="Gene3D" id="1.10.489.10">
    <property type="entry name" value="Chloroperoxidase-like"/>
    <property type="match status" value="1"/>
</dbReference>
<organism evidence="11 12">
    <name type="scientific">Hyphodiscus hymeniophilus</name>
    <dbReference type="NCBI Taxonomy" id="353542"/>
    <lineage>
        <taxon>Eukaryota</taxon>
        <taxon>Fungi</taxon>
        <taxon>Dikarya</taxon>
        <taxon>Ascomycota</taxon>
        <taxon>Pezizomycotina</taxon>
        <taxon>Leotiomycetes</taxon>
        <taxon>Helotiales</taxon>
        <taxon>Hyphodiscaceae</taxon>
        <taxon>Hyphodiscus</taxon>
    </lineage>
</organism>
<reference evidence="11" key="1">
    <citation type="submission" date="2019-07" db="EMBL/GenBank/DDBJ databases">
        <title>Hyphodiscus hymeniophilus genome sequencing and assembly.</title>
        <authorList>
            <person name="Kramer G."/>
            <person name="Nodwell J."/>
        </authorList>
    </citation>
    <scope>NUCLEOTIDE SEQUENCE</scope>
    <source>
        <strain evidence="11">ATCC 34498</strain>
    </source>
</reference>
<dbReference type="PROSITE" id="PS51405">
    <property type="entry name" value="HEME_HALOPEROXIDASE"/>
    <property type="match status" value="1"/>
</dbReference>
<feature type="region of interest" description="Disordered" evidence="8">
    <location>
        <begin position="38"/>
        <end position="58"/>
    </location>
</feature>
<dbReference type="EMBL" id="VNKQ01000004">
    <property type="protein sequence ID" value="KAG0651348.1"/>
    <property type="molecule type" value="Genomic_DNA"/>
</dbReference>
<dbReference type="Proteomes" id="UP000785200">
    <property type="component" value="Unassembled WGS sequence"/>
</dbReference>
<feature type="signal peptide" evidence="9">
    <location>
        <begin position="1"/>
        <end position="17"/>
    </location>
</feature>
<evidence type="ECO:0000256" key="5">
    <source>
        <dbReference type="ARBA" id="ARBA00023002"/>
    </source>
</evidence>
<dbReference type="PANTHER" id="PTHR33577">
    <property type="entry name" value="STERIGMATOCYSTIN BIOSYNTHESIS PEROXIDASE STCC-RELATED"/>
    <property type="match status" value="1"/>
</dbReference>
<keyword evidence="5" id="KW-0560">Oxidoreductase</keyword>
<dbReference type="Pfam" id="PF01328">
    <property type="entry name" value="Peroxidase_2"/>
    <property type="match status" value="1"/>
</dbReference>
<evidence type="ECO:0000256" key="7">
    <source>
        <dbReference type="ARBA" id="ARBA00025795"/>
    </source>
</evidence>
<proteinExistence type="inferred from homology"/>
<dbReference type="AlphaFoldDB" id="A0A9P6VPM2"/>
<sequence>MQYSLLAAALGVSAVTAFPFVARTPGVDASMLERHTPSLARRSNYARQQSGGSNPGGNVNCPYIPWEDHVPAPGISAAYPYNGAKNGQPGNGRGGYPVPAPGDTAHQFIAPDYTKDIRGPCPGLNTAANHGFLARDGITTFTELVDAQQNLYNVGYDLAVLLALLGLTLTDGDIVTERLSIGCDATNRTSYISPLVPTAQSGEPGLDGHNKFEADTSLTRNDYFLSNGDNFNFNGTLFGMMTETTGGLYNRDNLAKYRYQRYQQSLKDNENFYFGPFSLLLYGASSFLYELMPSGPDYIPDYATISSFFGAKKNGDGTYAFTGQEKIPDNWTNRVSPYTNEDVVTEILAQYLEYPVLFGGATGNGGFDLINFGYINNGSLIAPPGVPQTACLLYQLLGERVPSGLNVVLSPTIEALSLITSKIGLTGLQNLGCPIPLTK</sequence>
<dbReference type="InterPro" id="IPR000028">
    <property type="entry name" value="Chloroperoxidase"/>
</dbReference>
<gene>
    <name evidence="11" type="ORF">D0Z07_1795</name>
</gene>
<evidence type="ECO:0000259" key="10">
    <source>
        <dbReference type="PROSITE" id="PS51405"/>
    </source>
</evidence>
<feature type="domain" description="Heme haloperoxidase family profile" evidence="10">
    <location>
        <begin position="104"/>
        <end position="345"/>
    </location>
</feature>
<dbReference type="GO" id="GO:0004601">
    <property type="term" value="F:peroxidase activity"/>
    <property type="evidence" value="ECO:0007669"/>
    <property type="project" value="UniProtKB-KW"/>
</dbReference>
<dbReference type="PANTHER" id="PTHR33577:SF15">
    <property type="entry name" value="HEME HALOPEROXIDASE FAMILY PROFILE DOMAIN-CONTAINING PROTEIN"/>
    <property type="match status" value="1"/>
</dbReference>
<keyword evidence="12" id="KW-1185">Reference proteome</keyword>
<keyword evidence="2" id="KW-0575">Peroxidase</keyword>
<evidence type="ECO:0000313" key="12">
    <source>
        <dbReference type="Proteomes" id="UP000785200"/>
    </source>
</evidence>
<feature type="chain" id="PRO_5040173878" evidence="9">
    <location>
        <begin position="18"/>
        <end position="439"/>
    </location>
</feature>
<comment type="similarity">
    <text evidence="7">Belongs to the chloroperoxidase family.</text>
</comment>
<comment type="caution">
    <text evidence="11">The sequence shown here is derived from an EMBL/GenBank/DDBJ whole genome shotgun (WGS) entry which is preliminary data.</text>
</comment>
<dbReference type="InterPro" id="IPR036851">
    <property type="entry name" value="Chloroperoxidase-like_sf"/>
</dbReference>
<evidence type="ECO:0000256" key="8">
    <source>
        <dbReference type="SAM" id="MobiDB-lite"/>
    </source>
</evidence>
<evidence type="ECO:0000256" key="2">
    <source>
        <dbReference type="ARBA" id="ARBA00022559"/>
    </source>
</evidence>
<name>A0A9P6VPM2_9HELO</name>
<protein>
    <submittedName>
        <fullName evidence="11">Aromatic peroxygenase</fullName>
    </submittedName>
</protein>
<comment type="cofactor">
    <cofactor evidence="1">
        <name>heme b</name>
        <dbReference type="ChEBI" id="CHEBI:60344"/>
    </cofactor>
</comment>
<evidence type="ECO:0000256" key="3">
    <source>
        <dbReference type="ARBA" id="ARBA00022617"/>
    </source>
</evidence>
<accession>A0A9P6VPM2</accession>
<dbReference type="OrthoDB" id="407298at2759"/>
<keyword evidence="9" id="KW-0732">Signal</keyword>
<evidence type="ECO:0000256" key="9">
    <source>
        <dbReference type="SAM" id="SignalP"/>
    </source>
</evidence>
<evidence type="ECO:0000256" key="4">
    <source>
        <dbReference type="ARBA" id="ARBA00022723"/>
    </source>
</evidence>
<evidence type="ECO:0000256" key="6">
    <source>
        <dbReference type="ARBA" id="ARBA00023004"/>
    </source>
</evidence>
<dbReference type="GO" id="GO:0046872">
    <property type="term" value="F:metal ion binding"/>
    <property type="evidence" value="ECO:0007669"/>
    <property type="project" value="UniProtKB-KW"/>
</dbReference>
<evidence type="ECO:0000313" key="11">
    <source>
        <dbReference type="EMBL" id="KAG0651348.1"/>
    </source>
</evidence>
<keyword evidence="4" id="KW-0479">Metal-binding</keyword>